<dbReference type="Proteomes" id="UP000093902">
    <property type="component" value="Unassembled WGS sequence"/>
</dbReference>
<dbReference type="InterPro" id="IPR043746">
    <property type="entry name" value="DUF5691"/>
</dbReference>
<dbReference type="AlphaFoldDB" id="A0A1A0QL36"/>
<name>A0A1A0QL36_MYCPR</name>
<dbReference type="RefSeq" id="WP_064937565.1">
    <property type="nucleotide sequence ID" value="NZ_LZSO01000049.1"/>
</dbReference>
<organism evidence="1 2">
    <name type="scientific">Mycolicibacterium peregrinum</name>
    <name type="common">Mycobacterium peregrinum</name>
    <dbReference type="NCBI Taxonomy" id="43304"/>
    <lineage>
        <taxon>Bacteria</taxon>
        <taxon>Bacillati</taxon>
        <taxon>Actinomycetota</taxon>
        <taxon>Actinomycetes</taxon>
        <taxon>Mycobacteriales</taxon>
        <taxon>Mycobacteriaceae</taxon>
        <taxon>Mycolicibacterium</taxon>
    </lineage>
</organism>
<dbReference type="STRING" id="43304.GCA_001403655_05643"/>
<dbReference type="OrthoDB" id="262508at2"/>
<evidence type="ECO:0000313" key="1">
    <source>
        <dbReference type="EMBL" id="OBB22643.1"/>
    </source>
</evidence>
<evidence type="ECO:0000313" key="2">
    <source>
        <dbReference type="Proteomes" id="UP000093902"/>
    </source>
</evidence>
<reference evidence="2" key="1">
    <citation type="submission" date="2016-06" db="EMBL/GenBank/DDBJ databases">
        <authorList>
            <person name="Sutton G."/>
            <person name="Brinkac L."/>
            <person name="Sanka R."/>
            <person name="Adams M."/>
            <person name="Lau E."/>
            <person name="Mehaffy C."/>
            <person name="Tameris M."/>
            <person name="Hatherill M."/>
            <person name="Hanekom W."/>
            <person name="Mahomed H."/>
            <person name="Mcshane H."/>
        </authorList>
    </citation>
    <scope>NUCLEOTIDE SEQUENCE [LARGE SCALE GENOMIC DNA]</scope>
    <source>
        <strain evidence="2">852002-51209_SCH5440388</strain>
    </source>
</reference>
<accession>A0A1A0QL36</accession>
<sequence length="486" mass="52422">MSDYQRMISAATVGYGAKPFPDGTFDAPVDGSVSALHDTADPVGSVLRVAGLYAVARRAGQLPDRVEPSASPAPPETRPLITDTHGFLIERALAARPVLDGALADIASAGLRLPPRLIPGMLRLQQSDVVTQALWDAIGSGGQWYAVEHYGRNHRALRNMLRTEVTEWPKEADYTHGDTAKRLSWLATARTLDPDRARDLVLEHWASEDAESRAALLAAFASPENDADEPFLEAALDDRAVTVRSAAIAVLGGRARSRYLDRMKARAAQIFSVKKSLLGVKITVHPLPGPDAVSVRDGLSTTKPEAVVARTPITFWSEVFGAVTPEKVARALSETEHQPVLAALTGSALRGNDPAWAVPLLQRCLPGDYATYFDSATAHPAISSEMIRALTNIAETAPLTRIVAGLPRPFTPDVAAALFGSLAGAGWGTARQRREAAAHLAAGYPLDWLRRFATLVDNTADEELHKFYATIFELLTLRSDLAKELR</sequence>
<proteinExistence type="predicted"/>
<dbReference type="EMBL" id="LZSO01000049">
    <property type="protein sequence ID" value="OBB22643.1"/>
    <property type="molecule type" value="Genomic_DNA"/>
</dbReference>
<protein>
    <submittedName>
        <fullName evidence="1">Uncharacterized protein</fullName>
    </submittedName>
</protein>
<gene>
    <name evidence="1" type="ORF">A5792_06205</name>
</gene>
<comment type="caution">
    <text evidence="1">The sequence shown here is derived from an EMBL/GenBank/DDBJ whole genome shotgun (WGS) entry which is preliminary data.</text>
</comment>
<dbReference type="Pfam" id="PF18944">
    <property type="entry name" value="DUF5691"/>
    <property type="match status" value="1"/>
</dbReference>